<accession>A0A2X0J322</accession>
<dbReference type="OrthoDB" id="3855595at2"/>
<feature type="transmembrane region" description="Helical" evidence="1">
    <location>
        <begin position="243"/>
        <end position="262"/>
    </location>
</feature>
<feature type="transmembrane region" description="Helical" evidence="1">
    <location>
        <begin position="612"/>
        <end position="632"/>
    </location>
</feature>
<feature type="transmembrane region" description="Helical" evidence="1">
    <location>
        <begin position="110"/>
        <end position="128"/>
    </location>
</feature>
<gene>
    <name evidence="2" type="ORF">DN069_15725</name>
</gene>
<feature type="transmembrane region" description="Helical" evidence="1">
    <location>
        <begin position="57"/>
        <end position="76"/>
    </location>
</feature>
<name>A0A2X0J322_9ACTN</name>
<dbReference type="Proteomes" id="UP000248889">
    <property type="component" value="Unassembled WGS sequence"/>
</dbReference>
<keyword evidence="3" id="KW-1185">Reference proteome</keyword>
<feature type="transmembrane region" description="Helical" evidence="1">
    <location>
        <begin position="394"/>
        <end position="419"/>
    </location>
</feature>
<dbReference type="EMBL" id="QKYN01000061">
    <property type="protein sequence ID" value="RAG84626.1"/>
    <property type="molecule type" value="Genomic_DNA"/>
</dbReference>
<feature type="transmembrane region" description="Helical" evidence="1">
    <location>
        <begin position="83"/>
        <end position="104"/>
    </location>
</feature>
<reference evidence="2 3" key="1">
    <citation type="submission" date="2018-06" db="EMBL/GenBank/DDBJ databases">
        <title>Streptacidiphilus pinicola sp. nov., isolated from pine grove soil.</title>
        <authorList>
            <person name="Roh S.G."/>
            <person name="Park S."/>
            <person name="Kim M.-K."/>
            <person name="Yun B.-R."/>
            <person name="Park J."/>
            <person name="Kim M.J."/>
            <person name="Kim Y.S."/>
            <person name="Kim S.B."/>
        </authorList>
    </citation>
    <scope>NUCLEOTIDE SEQUENCE [LARGE SCALE GENOMIC DNA]</scope>
    <source>
        <strain evidence="2 3">MMS16-CNU450</strain>
    </source>
</reference>
<keyword evidence="1" id="KW-1133">Transmembrane helix</keyword>
<protein>
    <submittedName>
        <fullName evidence="2">Uncharacterized protein</fullName>
    </submittedName>
</protein>
<feature type="transmembrane region" description="Helical" evidence="1">
    <location>
        <begin position="349"/>
        <end position="382"/>
    </location>
</feature>
<feature type="transmembrane region" description="Helical" evidence="1">
    <location>
        <begin position="439"/>
        <end position="457"/>
    </location>
</feature>
<comment type="caution">
    <text evidence="2">The sequence shown here is derived from an EMBL/GenBank/DDBJ whole genome shotgun (WGS) entry which is preliminary data.</text>
</comment>
<feature type="transmembrane region" description="Helical" evidence="1">
    <location>
        <begin position="140"/>
        <end position="164"/>
    </location>
</feature>
<dbReference type="AlphaFoldDB" id="A0A2X0J322"/>
<keyword evidence="1" id="KW-0472">Membrane</keyword>
<feature type="transmembrane region" description="Helical" evidence="1">
    <location>
        <begin position="533"/>
        <end position="556"/>
    </location>
</feature>
<feature type="transmembrane region" description="Helical" evidence="1">
    <location>
        <begin position="268"/>
        <end position="289"/>
    </location>
</feature>
<organism evidence="2 3">
    <name type="scientific">Streptacidiphilus pinicola</name>
    <dbReference type="NCBI Taxonomy" id="2219663"/>
    <lineage>
        <taxon>Bacteria</taxon>
        <taxon>Bacillati</taxon>
        <taxon>Actinomycetota</taxon>
        <taxon>Actinomycetes</taxon>
        <taxon>Kitasatosporales</taxon>
        <taxon>Streptomycetaceae</taxon>
        <taxon>Streptacidiphilus</taxon>
    </lineage>
</organism>
<evidence type="ECO:0000313" key="3">
    <source>
        <dbReference type="Proteomes" id="UP000248889"/>
    </source>
</evidence>
<keyword evidence="1" id="KW-0812">Transmembrane</keyword>
<proteinExistence type="predicted"/>
<evidence type="ECO:0000313" key="2">
    <source>
        <dbReference type="EMBL" id="RAG84626.1"/>
    </source>
</evidence>
<feature type="transmembrane region" description="Helical" evidence="1">
    <location>
        <begin position="478"/>
        <end position="496"/>
    </location>
</feature>
<feature type="transmembrane region" description="Helical" evidence="1">
    <location>
        <begin position="502"/>
        <end position="521"/>
    </location>
</feature>
<sequence length="790" mass="83931">MATPQVDAPVPTTVDEPAPAAVRSGGVSRWLPAGTALALLYAALLASHTAPLDLAKYTFYAGWAVLLPGTLVYRALRRTPHTLVEDLGLGAVTGLVLELAAWAVFTGLGIQSAAVVWPLAVIGPFALVPRLRRHWRPRSWAATPSLGWSWAVAGTVTFTTVYVYRVFLAVNPVLPDPAAGEHNRQFIDLSYLLSLAGNAKHHVPLTLPQVAGEPLAYHWFTFAHMAMSSSIGHIDLPVVEMRLMVPAFTALTMIVTAVVAWRLSGRPWAGPVAGLLFFAIGEFNAVGGPGSYPFGSPETSVMVWASLSFTYCQPLLLALAVAIGDGLTGAGSPQPGQRSVPAYGRGGRYALVALFALASSAAKATSLPVTLGGLALVGLVLLVRNRRVPWDVVILGAIVAAAQLLATAVIFDFQSYGLAVRPFANLDFYWSNPHQLRSTAGQAVVAAGVCLAFLLNTQLRVAGMLPLLTRRRLRLEPVQWLLVGSAVAGPAAYVALNGWNASYFTHAGLAFGVIASAWGYCEAFERAAYSPRAKALLATASVAGVVALTVLLDLGAHRWQVVTADLLAGGQKPRSYSALLPMLGLAASLALLALAGGLLWRLASRRFACLRGRGGVVLLTGALLAGSPTLLLDLAHPTDGLSSFGAYPLPASRVDTARWIRDHSSPDDVLATNSHCVTRDDFARPDEPCATMESFWLSGYSERSVLVEGWAFAPRVQGGSPDPAFWDPALLALNDQAVTAPTASLLQQLHTRYHVRFVVVDRRIGHESAALGRLAARVYDNGRMAVYRIG</sequence>
<feature type="transmembrane region" description="Helical" evidence="1">
    <location>
        <begin position="576"/>
        <end position="600"/>
    </location>
</feature>
<dbReference type="RefSeq" id="WP_111501618.1">
    <property type="nucleotide sequence ID" value="NZ_QKYN01000061.1"/>
</dbReference>
<evidence type="ECO:0000256" key="1">
    <source>
        <dbReference type="SAM" id="Phobius"/>
    </source>
</evidence>
<feature type="transmembrane region" description="Helical" evidence="1">
    <location>
        <begin position="30"/>
        <end position="51"/>
    </location>
</feature>